<organism evidence="1 2">
    <name type="scientific">Holotrichia oblita</name>
    <name type="common">Chafer beetle</name>
    <dbReference type="NCBI Taxonomy" id="644536"/>
    <lineage>
        <taxon>Eukaryota</taxon>
        <taxon>Metazoa</taxon>
        <taxon>Ecdysozoa</taxon>
        <taxon>Arthropoda</taxon>
        <taxon>Hexapoda</taxon>
        <taxon>Insecta</taxon>
        <taxon>Pterygota</taxon>
        <taxon>Neoptera</taxon>
        <taxon>Endopterygota</taxon>
        <taxon>Coleoptera</taxon>
        <taxon>Polyphaga</taxon>
        <taxon>Scarabaeiformia</taxon>
        <taxon>Scarabaeidae</taxon>
        <taxon>Melolonthinae</taxon>
        <taxon>Holotrichia</taxon>
    </lineage>
</organism>
<keyword evidence="2" id="KW-1185">Reference proteome</keyword>
<gene>
    <name evidence="1" type="ORF">MML48_2g00010332</name>
</gene>
<protein>
    <submittedName>
        <fullName evidence="1">Dna repair protein xp-c / rad4</fullName>
    </submittedName>
</protein>
<sequence length="401" mass="47647">MYENPFETVISAREEINFPASIYSVHPKIKNNELKNRCAANEIYLTEVNKKQRWEFAQQFVDNVNLWDNAVFSDENSFKSCYDGRLRVYRPSSTSYDEQYTRATHPISYILSWDNDHSIKDLTKRYCLNWNTVTRKLRVDDKWWNETLLPYKPPRSARDREEDEDLARQQLEQPLPTTISEFKNHPLYVIKRHLLKFEAIYPPDALILGFVRNEPIYSRDCVHVLHSRDIWLKHAKVVKPGEKPYKIVKARPKYDKVSFNLNIRLVPGLNKIARKMNIDCAPAIVGFDFHGGWSHPTYDGFIVCEEFSEQLIAAWYQEQEESEKRAQEKIEKRVYDNWRRLIRGLLIRERLKAKYDFGESSTVSKSRKSKKGLILKKKKFTVIPILINMLLLFYKIFRDIR</sequence>
<evidence type="ECO:0000313" key="2">
    <source>
        <dbReference type="Proteomes" id="UP001056778"/>
    </source>
</evidence>
<comment type="caution">
    <text evidence="1">The sequence shown here is derived from an EMBL/GenBank/DDBJ whole genome shotgun (WGS) entry which is preliminary data.</text>
</comment>
<reference evidence="1" key="1">
    <citation type="submission" date="2022-04" db="EMBL/GenBank/DDBJ databases">
        <title>Chromosome-scale genome assembly of Holotrichia oblita Faldermann.</title>
        <authorList>
            <person name="Rongchong L."/>
        </authorList>
    </citation>
    <scope>NUCLEOTIDE SEQUENCE</scope>
    <source>
        <strain evidence="1">81SQS9</strain>
    </source>
</reference>
<evidence type="ECO:0000313" key="1">
    <source>
        <dbReference type="EMBL" id="KAI4468315.1"/>
    </source>
</evidence>
<dbReference type="EMBL" id="CM043016">
    <property type="protein sequence ID" value="KAI4468315.1"/>
    <property type="molecule type" value="Genomic_DNA"/>
</dbReference>
<dbReference type="Proteomes" id="UP001056778">
    <property type="component" value="Chromosome 2"/>
</dbReference>
<proteinExistence type="predicted"/>
<name>A0ACB9TNG1_HOLOL</name>
<accession>A0ACB9TNG1</accession>